<keyword evidence="2" id="KW-0472">Membrane</keyword>
<evidence type="ECO:0000256" key="2">
    <source>
        <dbReference type="SAM" id="Phobius"/>
    </source>
</evidence>
<keyword evidence="2" id="KW-0812">Transmembrane</keyword>
<dbReference type="OrthoDB" id="10490148at2759"/>
<keyword evidence="2" id="KW-1133">Transmembrane helix</keyword>
<dbReference type="Proteomes" id="UP000016932">
    <property type="component" value="Unassembled WGS sequence"/>
</dbReference>
<feature type="transmembrane region" description="Helical" evidence="2">
    <location>
        <begin position="209"/>
        <end position="232"/>
    </location>
</feature>
<organism evidence="3 4">
    <name type="scientific">Pseudocercospora fijiensis (strain CIRAD86)</name>
    <name type="common">Black leaf streak disease fungus</name>
    <name type="synonym">Mycosphaerella fijiensis</name>
    <dbReference type="NCBI Taxonomy" id="383855"/>
    <lineage>
        <taxon>Eukaryota</taxon>
        <taxon>Fungi</taxon>
        <taxon>Dikarya</taxon>
        <taxon>Ascomycota</taxon>
        <taxon>Pezizomycotina</taxon>
        <taxon>Dothideomycetes</taxon>
        <taxon>Dothideomycetidae</taxon>
        <taxon>Mycosphaerellales</taxon>
        <taxon>Mycosphaerellaceae</taxon>
        <taxon>Pseudocercospora</taxon>
    </lineage>
</organism>
<keyword evidence="4" id="KW-1185">Reference proteome</keyword>
<evidence type="ECO:0000256" key="1">
    <source>
        <dbReference type="SAM" id="MobiDB-lite"/>
    </source>
</evidence>
<feature type="region of interest" description="Disordered" evidence="1">
    <location>
        <begin position="255"/>
        <end position="282"/>
    </location>
</feature>
<dbReference type="KEGG" id="pfj:MYCFIDRAFT_173947"/>
<accession>M3B6W9</accession>
<dbReference type="GeneID" id="19333099"/>
<dbReference type="AlphaFoldDB" id="M3B6W9"/>
<name>M3B6W9_PSEFD</name>
<protein>
    <submittedName>
        <fullName evidence="3">Uncharacterized protein</fullName>
    </submittedName>
</protein>
<dbReference type="RefSeq" id="XP_007925569.1">
    <property type="nucleotide sequence ID" value="XM_007927378.1"/>
</dbReference>
<sequence>MLTFLSTEATEPQVATESAAACEDHKKVTRSVRSYCGRDEPGTLQLLVCYDTVTSNLPRSSKTPLRRCQPLDLTPIGRHTAKRKRVLRRHCNLPESPSPSMSCPKLEHFSHHLGPPGSNDRRLDLESRMKKTIGQSSSDKWVSPNKFAGFIQTSRKDSPKSERKPYGATMLIPTRILTPRSSTDVAPDHHSTIISANNMAMDTAPNNRVVGIVAAGIVVFLLIAALVGWYIYFQRRQHRAVRESLVELRAPVWSPRPDSSIRPPYQSASSQDRTFGSAFQTC</sequence>
<evidence type="ECO:0000313" key="4">
    <source>
        <dbReference type="Proteomes" id="UP000016932"/>
    </source>
</evidence>
<gene>
    <name evidence="3" type="ORF">MYCFIDRAFT_173947</name>
</gene>
<evidence type="ECO:0000313" key="3">
    <source>
        <dbReference type="EMBL" id="EME85082.1"/>
    </source>
</evidence>
<dbReference type="EMBL" id="KB446557">
    <property type="protein sequence ID" value="EME85082.1"/>
    <property type="molecule type" value="Genomic_DNA"/>
</dbReference>
<dbReference type="HOGENOM" id="CLU_987406_0_0_1"/>
<reference evidence="3 4" key="1">
    <citation type="journal article" date="2012" name="PLoS Pathog.">
        <title>Diverse lifestyles and strategies of plant pathogenesis encoded in the genomes of eighteen Dothideomycetes fungi.</title>
        <authorList>
            <person name="Ohm R.A."/>
            <person name="Feau N."/>
            <person name="Henrissat B."/>
            <person name="Schoch C.L."/>
            <person name="Horwitz B.A."/>
            <person name="Barry K.W."/>
            <person name="Condon B.J."/>
            <person name="Copeland A.C."/>
            <person name="Dhillon B."/>
            <person name="Glaser F."/>
            <person name="Hesse C.N."/>
            <person name="Kosti I."/>
            <person name="LaButti K."/>
            <person name="Lindquist E.A."/>
            <person name="Lucas S."/>
            <person name="Salamov A.A."/>
            <person name="Bradshaw R.E."/>
            <person name="Ciuffetti L."/>
            <person name="Hamelin R.C."/>
            <person name="Kema G.H.J."/>
            <person name="Lawrence C."/>
            <person name="Scott J.A."/>
            <person name="Spatafora J.W."/>
            <person name="Turgeon B.G."/>
            <person name="de Wit P.J.G.M."/>
            <person name="Zhong S."/>
            <person name="Goodwin S.B."/>
            <person name="Grigoriev I.V."/>
        </authorList>
    </citation>
    <scope>NUCLEOTIDE SEQUENCE [LARGE SCALE GENOMIC DNA]</scope>
    <source>
        <strain evidence="3 4">CIRAD86</strain>
    </source>
</reference>
<proteinExistence type="predicted"/>
<dbReference type="VEuPathDB" id="FungiDB:MYCFIDRAFT_173947"/>
<feature type="compositionally biased region" description="Polar residues" evidence="1">
    <location>
        <begin position="266"/>
        <end position="282"/>
    </location>
</feature>